<evidence type="ECO:0000256" key="5">
    <source>
        <dbReference type="ARBA" id="ARBA00023125"/>
    </source>
</evidence>
<dbReference type="InterPro" id="IPR011006">
    <property type="entry name" value="CheY-like_superfamily"/>
</dbReference>
<dbReference type="PANTHER" id="PTHR48111:SF22">
    <property type="entry name" value="REGULATOR OF RPOS"/>
    <property type="match status" value="1"/>
</dbReference>
<gene>
    <name evidence="11" type="ORF">ABFY20_10470</name>
</gene>
<evidence type="ECO:0000256" key="3">
    <source>
        <dbReference type="ARBA" id="ARBA00023012"/>
    </source>
</evidence>
<dbReference type="PANTHER" id="PTHR48111">
    <property type="entry name" value="REGULATOR OF RPOS"/>
    <property type="match status" value="1"/>
</dbReference>
<dbReference type="GO" id="GO:0000976">
    <property type="term" value="F:transcription cis-regulatory region binding"/>
    <property type="evidence" value="ECO:0007669"/>
    <property type="project" value="TreeGrafter"/>
</dbReference>
<name>A0AB39BBI5_9MICO</name>
<dbReference type="InterPro" id="IPR001789">
    <property type="entry name" value="Sig_transdc_resp-reg_receiver"/>
</dbReference>
<dbReference type="GO" id="GO:0006355">
    <property type="term" value="P:regulation of DNA-templated transcription"/>
    <property type="evidence" value="ECO:0007669"/>
    <property type="project" value="InterPro"/>
</dbReference>
<dbReference type="InterPro" id="IPR039420">
    <property type="entry name" value="WalR-like"/>
</dbReference>
<dbReference type="GO" id="GO:0032993">
    <property type="term" value="C:protein-DNA complex"/>
    <property type="evidence" value="ECO:0007669"/>
    <property type="project" value="TreeGrafter"/>
</dbReference>
<dbReference type="GO" id="GO:0005829">
    <property type="term" value="C:cytosol"/>
    <property type="evidence" value="ECO:0007669"/>
    <property type="project" value="TreeGrafter"/>
</dbReference>
<dbReference type="GO" id="GO:0000156">
    <property type="term" value="F:phosphorelay response regulator activity"/>
    <property type="evidence" value="ECO:0007669"/>
    <property type="project" value="TreeGrafter"/>
</dbReference>
<evidence type="ECO:0000259" key="10">
    <source>
        <dbReference type="PROSITE" id="PS51755"/>
    </source>
</evidence>
<keyword evidence="6" id="KW-0804">Transcription</keyword>
<dbReference type="EMBL" id="CP162511">
    <property type="protein sequence ID" value="XDI03776.1"/>
    <property type="molecule type" value="Genomic_DNA"/>
</dbReference>
<dbReference type="AlphaFoldDB" id="A0AB39BBI5"/>
<dbReference type="Gene3D" id="3.40.50.2300">
    <property type="match status" value="1"/>
</dbReference>
<feature type="modified residue" description="4-aspartylphosphate" evidence="7">
    <location>
        <position position="55"/>
    </location>
</feature>
<evidence type="ECO:0000256" key="1">
    <source>
        <dbReference type="ARBA" id="ARBA00004496"/>
    </source>
</evidence>
<dbReference type="Pfam" id="PF00486">
    <property type="entry name" value="Trans_reg_C"/>
    <property type="match status" value="1"/>
</dbReference>
<dbReference type="InterPro" id="IPR001867">
    <property type="entry name" value="OmpR/PhoB-type_DNA-bd"/>
</dbReference>
<dbReference type="CDD" id="cd00383">
    <property type="entry name" value="trans_reg_C"/>
    <property type="match status" value="1"/>
</dbReference>
<keyword evidence="3" id="KW-0902">Two-component regulatory system</keyword>
<dbReference type="PROSITE" id="PS51755">
    <property type="entry name" value="OMPR_PHOB"/>
    <property type="match status" value="1"/>
</dbReference>
<dbReference type="Gene3D" id="6.10.250.690">
    <property type="match status" value="1"/>
</dbReference>
<keyword evidence="5 8" id="KW-0238">DNA-binding</keyword>
<feature type="DNA-binding region" description="OmpR/PhoB-type" evidence="8">
    <location>
        <begin position="127"/>
        <end position="221"/>
    </location>
</feature>
<keyword evidence="4" id="KW-0805">Transcription regulation</keyword>
<proteinExistence type="predicted"/>
<evidence type="ECO:0000256" key="8">
    <source>
        <dbReference type="PROSITE-ProRule" id="PRU01091"/>
    </source>
</evidence>
<evidence type="ECO:0000256" key="2">
    <source>
        <dbReference type="ARBA" id="ARBA00022553"/>
    </source>
</evidence>
<keyword evidence="2 7" id="KW-0597">Phosphoprotein</keyword>
<dbReference type="Pfam" id="PF00072">
    <property type="entry name" value="Response_reg"/>
    <property type="match status" value="1"/>
</dbReference>
<dbReference type="PROSITE" id="PS50110">
    <property type="entry name" value="RESPONSE_REGULATORY"/>
    <property type="match status" value="1"/>
</dbReference>
<evidence type="ECO:0000256" key="4">
    <source>
        <dbReference type="ARBA" id="ARBA00023015"/>
    </source>
</evidence>
<dbReference type="SMART" id="SM00862">
    <property type="entry name" value="Trans_reg_C"/>
    <property type="match status" value="1"/>
</dbReference>
<dbReference type="InterPro" id="IPR036388">
    <property type="entry name" value="WH-like_DNA-bd_sf"/>
</dbReference>
<sequence length="222" mass="24422">MSDGARILIVEDDSSLSAMLQELFAEEGYQVTLAHDGQRALHLVLTRAFDAVVLDRGLPLLGGLDVLTRWRRSGVSVPVLVLSALGNPADRVEGLDSGAEDYLSKPFDIDELLARVRALLRRHETTATTLTLHDGSTFDPSARQVTRASGETVMLSERESALLEVLARDRNQVFERATLLRLAFPVAEELGVVDTYVHYLRRKMGRGVVETVRGIGYRLGAP</sequence>
<protein>
    <submittedName>
        <fullName evidence="11">Response regulator transcription factor</fullName>
    </submittedName>
</protein>
<evidence type="ECO:0000259" key="9">
    <source>
        <dbReference type="PROSITE" id="PS50110"/>
    </source>
</evidence>
<comment type="subcellular location">
    <subcellularLocation>
        <location evidence="1">Cytoplasm</location>
    </subcellularLocation>
</comment>
<evidence type="ECO:0000313" key="11">
    <source>
        <dbReference type="EMBL" id="XDI03776.1"/>
    </source>
</evidence>
<accession>A0AB39BBI5</accession>
<dbReference type="SMART" id="SM00448">
    <property type="entry name" value="REC"/>
    <property type="match status" value="1"/>
</dbReference>
<evidence type="ECO:0000256" key="6">
    <source>
        <dbReference type="ARBA" id="ARBA00023163"/>
    </source>
</evidence>
<dbReference type="SUPFAM" id="SSF46894">
    <property type="entry name" value="C-terminal effector domain of the bipartite response regulators"/>
    <property type="match status" value="1"/>
</dbReference>
<feature type="domain" description="OmpR/PhoB-type" evidence="10">
    <location>
        <begin position="127"/>
        <end position="221"/>
    </location>
</feature>
<feature type="domain" description="Response regulatory" evidence="9">
    <location>
        <begin position="6"/>
        <end position="120"/>
    </location>
</feature>
<dbReference type="InterPro" id="IPR016032">
    <property type="entry name" value="Sig_transdc_resp-reg_C-effctor"/>
</dbReference>
<dbReference type="Gene3D" id="1.10.10.10">
    <property type="entry name" value="Winged helix-like DNA-binding domain superfamily/Winged helix DNA-binding domain"/>
    <property type="match status" value="1"/>
</dbReference>
<dbReference type="RefSeq" id="WP_368496194.1">
    <property type="nucleotide sequence ID" value="NZ_CP162511.1"/>
</dbReference>
<organism evidence="11">
    <name type="scientific">Herbiconiux sp. A18JL235</name>
    <dbReference type="NCBI Taxonomy" id="3152363"/>
    <lineage>
        <taxon>Bacteria</taxon>
        <taxon>Bacillati</taxon>
        <taxon>Actinomycetota</taxon>
        <taxon>Actinomycetes</taxon>
        <taxon>Micrococcales</taxon>
        <taxon>Microbacteriaceae</taxon>
        <taxon>Herbiconiux</taxon>
    </lineage>
</organism>
<reference evidence="11" key="1">
    <citation type="submission" date="2024-05" db="EMBL/GenBank/DDBJ databases">
        <title>Herbiconiux sp. A18JL235.</title>
        <authorList>
            <person name="Zhang G."/>
        </authorList>
    </citation>
    <scope>NUCLEOTIDE SEQUENCE</scope>
    <source>
        <strain evidence="11">A18JL235</strain>
    </source>
</reference>
<evidence type="ECO:0000256" key="7">
    <source>
        <dbReference type="PROSITE-ProRule" id="PRU00169"/>
    </source>
</evidence>
<dbReference type="SUPFAM" id="SSF52172">
    <property type="entry name" value="CheY-like"/>
    <property type="match status" value="1"/>
</dbReference>